<evidence type="ECO:0000313" key="5">
    <source>
        <dbReference type="Proteomes" id="UP000198847"/>
    </source>
</evidence>
<evidence type="ECO:0000313" key="4">
    <source>
        <dbReference type="EMBL" id="SEP20560.1"/>
    </source>
</evidence>
<feature type="domain" description="HTH tetR-type" evidence="3">
    <location>
        <begin position="9"/>
        <end position="69"/>
    </location>
</feature>
<keyword evidence="5" id="KW-1185">Reference proteome</keyword>
<dbReference type="InterPro" id="IPR023772">
    <property type="entry name" value="DNA-bd_HTH_TetR-type_CS"/>
</dbReference>
<dbReference type="Pfam" id="PF00440">
    <property type="entry name" value="TetR_N"/>
    <property type="match status" value="1"/>
</dbReference>
<protein>
    <submittedName>
        <fullName evidence="4">DNA-binding transcriptional regulator, AcrR family</fullName>
    </submittedName>
</protein>
<gene>
    <name evidence="4" type="ORF">SAMN04490178_11350</name>
</gene>
<dbReference type="PANTHER" id="PTHR43479:SF11">
    <property type="entry name" value="ACREF_ENVCD OPERON REPRESSOR-RELATED"/>
    <property type="match status" value="1"/>
</dbReference>
<dbReference type="InterPro" id="IPR001647">
    <property type="entry name" value="HTH_TetR"/>
</dbReference>
<dbReference type="PANTHER" id="PTHR43479">
    <property type="entry name" value="ACREF/ENVCD OPERON REPRESSOR-RELATED"/>
    <property type="match status" value="1"/>
</dbReference>
<dbReference type="SUPFAM" id="SSF46689">
    <property type="entry name" value="Homeodomain-like"/>
    <property type="match status" value="1"/>
</dbReference>
<dbReference type="Proteomes" id="UP000198847">
    <property type="component" value="Unassembled WGS sequence"/>
</dbReference>
<dbReference type="RefSeq" id="WP_091747417.1">
    <property type="nucleotide sequence ID" value="NZ_FODY01000013.1"/>
</dbReference>
<dbReference type="Gene3D" id="1.10.357.10">
    <property type="entry name" value="Tetracycline Repressor, domain 2"/>
    <property type="match status" value="1"/>
</dbReference>
<proteinExistence type="predicted"/>
<dbReference type="InterPro" id="IPR050624">
    <property type="entry name" value="HTH-type_Tx_Regulator"/>
</dbReference>
<evidence type="ECO:0000256" key="1">
    <source>
        <dbReference type="ARBA" id="ARBA00023125"/>
    </source>
</evidence>
<sequence>MARPPQDPQIRINEILDTAKYLFSSKGYFGTTVSDIAKKMGVTQGMFYYYFKSKEEILEELLKRQTAILVSEVREMTYSSFLPSEKLGLLTGIIIKSIRAQGMELLDTVYHEKNLHIKNKLIQEVTGLLTPWGLRILEEGQRCGEFKVEHPPTSWSFILLVNEFLIDALYEKIADDLLELRVRLAESLIERVVGLPAGKIHILF</sequence>
<organism evidence="4 5">
    <name type="scientific">Propionispora vibrioides</name>
    <dbReference type="NCBI Taxonomy" id="112903"/>
    <lineage>
        <taxon>Bacteria</taxon>
        <taxon>Bacillati</taxon>
        <taxon>Bacillota</taxon>
        <taxon>Negativicutes</taxon>
        <taxon>Selenomonadales</taxon>
        <taxon>Sporomusaceae</taxon>
        <taxon>Propionispora</taxon>
    </lineage>
</organism>
<dbReference type="PRINTS" id="PR00455">
    <property type="entry name" value="HTHTETR"/>
</dbReference>
<dbReference type="STRING" id="112903.SAMN04490178_11350"/>
<reference evidence="4 5" key="1">
    <citation type="submission" date="2016-10" db="EMBL/GenBank/DDBJ databases">
        <authorList>
            <person name="de Groot N.N."/>
        </authorList>
    </citation>
    <scope>NUCLEOTIDE SEQUENCE [LARGE SCALE GENOMIC DNA]</scope>
    <source>
        <strain evidence="4 5">DSM 13305</strain>
    </source>
</reference>
<dbReference type="PROSITE" id="PS01081">
    <property type="entry name" value="HTH_TETR_1"/>
    <property type="match status" value="1"/>
</dbReference>
<accession>A0A1H8VYX7</accession>
<feature type="DNA-binding region" description="H-T-H motif" evidence="2">
    <location>
        <begin position="32"/>
        <end position="51"/>
    </location>
</feature>
<dbReference type="AlphaFoldDB" id="A0A1H8VYX7"/>
<dbReference type="OrthoDB" id="9814200at2"/>
<dbReference type="InterPro" id="IPR009057">
    <property type="entry name" value="Homeodomain-like_sf"/>
</dbReference>
<dbReference type="EMBL" id="FODY01000013">
    <property type="protein sequence ID" value="SEP20560.1"/>
    <property type="molecule type" value="Genomic_DNA"/>
</dbReference>
<keyword evidence="1 2" id="KW-0238">DNA-binding</keyword>
<evidence type="ECO:0000259" key="3">
    <source>
        <dbReference type="PROSITE" id="PS50977"/>
    </source>
</evidence>
<dbReference type="PROSITE" id="PS50977">
    <property type="entry name" value="HTH_TETR_2"/>
    <property type="match status" value="1"/>
</dbReference>
<evidence type="ECO:0000256" key="2">
    <source>
        <dbReference type="PROSITE-ProRule" id="PRU00335"/>
    </source>
</evidence>
<dbReference type="GO" id="GO:0003677">
    <property type="term" value="F:DNA binding"/>
    <property type="evidence" value="ECO:0007669"/>
    <property type="project" value="UniProtKB-UniRule"/>
</dbReference>
<name>A0A1H8VYX7_9FIRM</name>